<feature type="region of interest" description="Disordered" evidence="1">
    <location>
        <begin position="69"/>
        <end position="107"/>
    </location>
</feature>
<organism evidence="3 4">
    <name type="scientific">Streptomyces coeruleorubidus</name>
    <dbReference type="NCBI Taxonomy" id="116188"/>
    <lineage>
        <taxon>Bacteria</taxon>
        <taxon>Bacillati</taxon>
        <taxon>Actinomycetota</taxon>
        <taxon>Actinomycetes</taxon>
        <taxon>Kitasatosporales</taxon>
        <taxon>Streptomycetaceae</taxon>
        <taxon>Streptomyces</taxon>
    </lineage>
</organism>
<keyword evidence="3" id="KW-0489">Methyltransferase</keyword>
<dbReference type="EMBL" id="CP137524">
    <property type="protein sequence ID" value="WOT33575.1"/>
    <property type="molecule type" value="Genomic_DNA"/>
</dbReference>
<feature type="compositionally biased region" description="Polar residues" evidence="1">
    <location>
        <begin position="79"/>
        <end position="107"/>
    </location>
</feature>
<gene>
    <name evidence="3" type="ORF">R5U08_05150</name>
</gene>
<dbReference type="GO" id="GO:0032259">
    <property type="term" value="P:methylation"/>
    <property type="evidence" value="ECO:0007669"/>
    <property type="project" value="UniProtKB-KW"/>
</dbReference>
<dbReference type="GO" id="GO:0008168">
    <property type="term" value="F:methyltransferase activity"/>
    <property type="evidence" value="ECO:0007669"/>
    <property type="project" value="UniProtKB-KW"/>
</dbReference>
<evidence type="ECO:0000259" key="2">
    <source>
        <dbReference type="Pfam" id="PF13847"/>
    </source>
</evidence>
<evidence type="ECO:0000313" key="4">
    <source>
        <dbReference type="Proteomes" id="UP001305002"/>
    </source>
</evidence>
<name>A0ABZ0K6J3_STRC4</name>
<dbReference type="Pfam" id="PF13847">
    <property type="entry name" value="Methyltransf_31"/>
    <property type="match status" value="1"/>
</dbReference>
<dbReference type="Gene3D" id="3.40.50.150">
    <property type="entry name" value="Vaccinia Virus protein VP39"/>
    <property type="match status" value="1"/>
</dbReference>
<keyword evidence="3" id="KW-0808">Transferase</keyword>
<proteinExistence type="predicted"/>
<feature type="domain" description="Methyltransferase" evidence="2">
    <location>
        <begin position="145"/>
        <end position="264"/>
    </location>
</feature>
<evidence type="ECO:0000256" key="1">
    <source>
        <dbReference type="SAM" id="MobiDB-lite"/>
    </source>
</evidence>
<reference evidence="3 4" key="1">
    <citation type="journal article" date="2021" name="J. Microbiol. Biotechnol.">
        <title>An Efficient Markerless Deletion System Suitable for the Industrial Strains of Streptomyces.</title>
        <authorList>
            <person name="Dong J."/>
            <person name="Wei J."/>
            <person name="Li H."/>
            <person name="Zhao S."/>
            <person name="Guan W."/>
        </authorList>
    </citation>
    <scope>NUCLEOTIDE SEQUENCE [LARGE SCALE GENOMIC DNA]</scope>
    <source>
        <strain evidence="3 4">CICC 11043</strain>
    </source>
</reference>
<dbReference type="PANTHER" id="PTHR43861:SF1">
    <property type="entry name" value="TRANS-ACONITATE 2-METHYLTRANSFERASE"/>
    <property type="match status" value="1"/>
</dbReference>
<dbReference type="InterPro" id="IPR029063">
    <property type="entry name" value="SAM-dependent_MTases_sf"/>
</dbReference>
<sequence length="386" mass="42499">MLQRAGVQVLEVNELRDIVGFSRVVCLHHAADQIDLRAHGFPSRTGNGDTSGDRVNNCCFSLRRRTSVSGAPRTALHRPSSTGRTLVSGQGPESQRQEPTVQDSSYKEQVTQAFDQSSSTYDRLGVEFFTPMGRRLVEISEPVTGERVLDIGCGRGACLFPAAEKVGPQGCVHGIDIAPGMIEEARKEAAERGLRNIALDVMDAETPELPARSFDLVMGSYSVIFLPDAVGALARYAGILDHGGRIAFTSPVFRAGTFPFLPPEFTPLIPQALLEHLPEQWRPEALVRRFNSWLERAEDLVRTLERCGYTSVAVTDEPVRMTALSSEAWVDWSHTQGMRLLWQNLPQAQRTELRARLVEGLDKLSDATGALAIDVPVRFVTARVAH</sequence>
<keyword evidence="4" id="KW-1185">Reference proteome</keyword>
<dbReference type="SUPFAM" id="SSF53335">
    <property type="entry name" value="S-adenosyl-L-methionine-dependent methyltransferases"/>
    <property type="match status" value="1"/>
</dbReference>
<protein>
    <submittedName>
        <fullName evidence="3">Methyltransferase domain-containing protein</fullName>
    </submittedName>
</protein>
<dbReference type="RefSeq" id="WP_308432510.1">
    <property type="nucleotide sequence ID" value="NZ_BMSO01000019.1"/>
</dbReference>
<reference evidence="3 4" key="2">
    <citation type="journal article" date="2024" name="Microb. Biotechnol.">
        <title>The involvement of multiple ABC transporters in daunorubicin efflux in Streptomyces coeruleorubidus.</title>
        <authorList>
            <person name="Dong J."/>
            <person name="Ning J."/>
            <person name="Tian Y."/>
            <person name="Li H."/>
            <person name="Chen H."/>
            <person name="Guan W."/>
        </authorList>
    </citation>
    <scope>NUCLEOTIDE SEQUENCE [LARGE SCALE GENOMIC DNA]</scope>
    <source>
        <strain evidence="3 4">CICC 11043</strain>
    </source>
</reference>
<accession>A0ABZ0K6J3</accession>
<dbReference type="InterPro" id="IPR025714">
    <property type="entry name" value="Methyltranfer_dom"/>
</dbReference>
<dbReference type="CDD" id="cd02440">
    <property type="entry name" value="AdoMet_MTases"/>
    <property type="match status" value="1"/>
</dbReference>
<dbReference type="PANTHER" id="PTHR43861">
    <property type="entry name" value="TRANS-ACONITATE 2-METHYLTRANSFERASE-RELATED"/>
    <property type="match status" value="1"/>
</dbReference>
<evidence type="ECO:0000313" key="3">
    <source>
        <dbReference type="EMBL" id="WOT33575.1"/>
    </source>
</evidence>
<dbReference type="Proteomes" id="UP001305002">
    <property type="component" value="Chromosome"/>
</dbReference>